<dbReference type="InterPro" id="IPR050572">
    <property type="entry name" value="Fe-S_Ferredoxin"/>
</dbReference>
<dbReference type="EMBL" id="CP000830">
    <property type="protein sequence ID" value="ABV94900.1"/>
    <property type="molecule type" value="Genomic_DNA"/>
</dbReference>
<keyword evidence="1 6" id="KW-0004">4Fe-4S</keyword>
<comment type="function">
    <text evidence="6">Could be involved in the maturation of NapA, the catalytic subunit of the periplasmic nitrate reductase, before its export into the periplasm.</text>
</comment>
<dbReference type="PROSITE" id="PS51379">
    <property type="entry name" value="4FE4S_FER_2"/>
    <property type="match status" value="3"/>
</dbReference>
<dbReference type="Proteomes" id="UP000006833">
    <property type="component" value="Chromosome"/>
</dbReference>
<evidence type="ECO:0000256" key="3">
    <source>
        <dbReference type="ARBA" id="ARBA00022737"/>
    </source>
</evidence>
<comment type="cofactor">
    <cofactor evidence="6">
        <name>[4Fe-4S] cluster</name>
        <dbReference type="ChEBI" id="CHEBI:49883"/>
    </cofactor>
</comment>
<evidence type="ECO:0000256" key="5">
    <source>
        <dbReference type="ARBA" id="ARBA00023014"/>
    </source>
</evidence>
<feature type="binding site" evidence="6">
    <location>
        <position position="47"/>
    </location>
    <ligand>
        <name>[4Fe-4S] cluster</name>
        <dbReference type="ChEBI" id="CHEBI:49883"/>
        <label>1</label>
    </ligand>
</feature>
<dbReference type="PROSITE" id="PS00198">
    <property type="entry name" value="4FE4S_FER_1"/>
    <property type="match status" value="1"/>
</dbReference>
<evidence type="ECO:0000256" key="4">
    <source>
        <dbReference type="ARBA" id="ARBA00023004"/>
    </source>
</evidence>
<feature type="domain" description="4Fe-4S ferredoxin-type" evidence="7">
    <location>
        <begin position="28"/>
        <end position="57"/>
    </location>
</feature>
<keyword evidence="3 6" id="KW-0677">Repeat</keyword>
<keyword evidence="2 6" id="KW-0479">Metal-binding</keyword>
<feature type="binding site" evidence="6">
    <location>
        <position position="147"/>
    </location>
    <ligand>
        <name>[4Fe-4S] cluster</name>
        <dbReference type="ChEBI" id="CHEBI:49883"/>
        <label>3</label>
    </ligand>
</feature>
<evidence type="ECO:0000313" key="9">
    <source>
        <dbReference type="Proteomes" id="UP000006833"/>
    </source>
</evidence>
<feature type="binding site" evidence="6">
    <location>
        <position position="79"/>
    </location>
    <ligand>
        <name>[4Fe-4S] cluster</name>
        <dbReference type="ChEBI" id="CHEBI:49883"/>
        <label>2</label>
    </ligand>
</feature>
<sequence>MTQQVSRRGFLRRATLCDDSNAIRPPGAHPDHFLDLCRNCDLCQKACPENVLVLDEGGRPQLSPAQGACTFCGICAEVCPTDALDLARVDDWPWRAEASSACLSQQGVSCRACQDSCDARAISFRLMTGGRALAEIDLDQCVGCGECVASCPVGALQLTKTQQNGREDVA</sequence>
<dbReference type="STRING" id="398580.Dshi_3167"/>
<dbReference type="NCBIfam" id="TIGR00402">
    <property type="entry name" value="napF"/>
    <property type="match status" value="1"/>
</dbReference>
<dbReference type="OrthoDB" id="9800445at2"/>
<keyword evidence="9" id="KW-1185">Reference proteome</keyword>
<evidence type="ECO:0000256" key="1">
    <source>
        <dbReference type="ARBA" id="ARBA00022485"/>
    </source>
</evidence>
<dbReference type="GO" id="GO:0046872">
    <property type="term" value="F:metal ion binding"/>
    <property type="evidence" value="ECO:0007669"/>
    <property type="project" value="UniProtKB-KW"/>
</dbReference>
<comment type="subunit">
    <text evidence="6">Interacts with the cytoplasmic NapA precursor.</text>
</comment>
<dbReference type="GO" id="GO:0051539">
    <property type="term" value="F:4 iron, 4 sulfur cluster binding"/>
    <property type="evidence" value="ECO:0007669"/>
    <property type="project" value="UniProtKB-UniRule"/>
</dbReference>
<organism evidence="8 9">
    <name type="scientific">Dinoroseobacter shibae (strain DSM 16493 / NCIMB 14021 / DFL 12)</name>
    <dbReference type="NCBI Taxonomy" id="398580"/>
    <lineage>
        <taxon>Bacteria</taxon>
        <taxon>Pseudomonadati</taxon>
        <taxon>Pseudomonadota</taxon>
        <taxon>Alphaproteobacteria</taxon>
        <taxon>Rhodobacterales</taxon>
        <taxon>Roseobacteraceae</taxon>
        <taxon>Dinoroseobacter</taxon>
    </lineage>
</organism>
<comment type="similarity">
    <text evidence="6">Belongs to the NapF family.</text>
</comment>
<dbReference type="AlphaFoldDB" id="A8LLZ1"/>
<feature type="binding site" evidence="6">
    <location>
        <position position="141"/>
    </location>
    <ligand>
        <name>[4Fe-4S] cluster</name>
        <dbReference type="ChEBI" id="CHEBI:49883"/>
        <label>3</label>
    </ligand>
</feature>
<keyword evidence="6" id="KW-0963">Cytoplasm</keyword>
<dbReference type="KEGG" id="dsh:Dshi_3167"/>
<evidence type="ECO:0000256" key="6">
    <source>
        <dbReference type="HAMAP-Rule" id="MF_02201"/>
    </source>
</evidence>
<dbReference type="Gene3D" id="3.30.70.20">
    <property type="match status" value="2"/>
</dbReference>
<dbReference type="PANTHER" id="PTHR43687:SF1">
    <property type="entry name" value="FERREDOXIN III"/>
    <property type="match status" value="1"/>
</dbReference>
<evidence type="ECO:0000256" key="2">
    <source>
        <dbReference type="ARBA" id="ARBA00022723"/>
    </source>
</evidence>
<feature type="binding site" evidence="6">
    <location>
        <position position="75"/>
    </location>
    <ligand>
        <name>[4Fe-4S] cluster</name>
        <dbReference type="ChEBI" id="CHEBI:49883"/>
        <label>2</label>
    </ligand>
</feature>
<feature type="binding site" evidence="6">
    <location>
        <position position="69"/>
    </location>
    <ligand>
        <name>[4Fe-4S] cluster</name>
        <dbReference type="ChEBI" id="CHEBI:49883"/>
        <label>2</label>
    </ligand>
</feature>
<name>A8LLZ1_DINSH</name>
<dbReference type="InterPro" id="IPR017900">
    <property type="entry name" value="4Fe4S_Fe_S_CS"/>
</dbReference>
<dbReference type="SUPFAM" id="SSF54862">
    <property type="entry name" value="4Fe-4S ferredoxins"/>
    <property type="match status" value="1"/>
</dbReference>
<evidence type="ECO:0000259" key="7">
    <source>
        <dbReference type="PROSITE" id="PS51379"/>
    </source>
</evidence>
<dbReference type="CDD" id="cd10564">
    <property type="entry name" value="NapF_like"/>
    <property type="match status" value="1"/>
</dbReference>
<protein>
    <recommendedName>
        <fullName evidence="6">Ferredoxin-type protein NapF</fullName>
    </recommendedName>
</protein>
<dbReference type="HAMAP" id="MF_02201">
    <property type="entry name" value="NapF"/>
    <property type="match status" value="1"/>
</dbReference>
<comment type="subcellular location">
    <subcellularLocation>
        <location evidence="6">Cytoplasm</location>
    </subcellularLocation>
</comment>
<feature type="binding site" evidence="6">
    <location>
        <position position="72"/>
    </location>
    <ligand>
        <name>[4Fe-4S] cluster</name>
        <dbReference type="ChEBI" id="CHEBI:49883"/>
        <label>2</label>
    </ligand>
</feature>
<gene>
    <name evidence="6 8" type="primary">napF</name>
    <name evidence="8" type="ordered locus">Dshi_3167</name>
</gene>
<feature type="domain" description="4Fe-4S ferredoxin-type" evidence="7">
    <location>
        <begin position="132"/>
        <end position="161"/>
    </location>
</feature>
<feature type="binding site" evidence="6">
    <location>
        <position position="37"/>
    </location>
    <ligand>
        <name>[4Fe-4S] cluster</name>
        <dbReference type="ChEBI" id="CHEBI:49883"/>
        <label>1</label>
    </ligand>
</feature>
<keyword evidence="4 6" id="KW-0408">Iron</keyword>
<reference evidence="9" key="1">
    <citation type="journal article" date="2010" name="ISME J.">
        <title>The complete genome sequence of the algal symbiont Dinoroseobacter shibae: a hitchhiker's guide to life in the sea.</title>
        <authorList>
            <person name="Wagner-Dobler I."/>
            <person name="Ballhausen B."/>
            <person name="Berger M."/>
            <person name="Brinkhoff T."/>
            <person name="Buchholz I."/>
            <person name="Bunk B."/>
            <person name="Cypionka H."/>
            <person name="Daniel R."/>
            <person name="Drepper T."/>
            <person name="Gerdts G."/>
            <person name="Hahnke S."/>
            <person name="Han C."/>
            <person name="Jahn D."/>
            <person name="Kalhoefer D."/>
            <person name="Kiss H."/>
            <person name="Klenk H.P."/>
            <person name="Kyrpides N."/>
            <person name="Liebl W."/>
            <person name="Liesegang H."/>
            <person name="Meincke L."/>
            <person name="Pati A."/>
            <person name="Petersen J."/>
            <person name="Piekarski T."/>
            <person name="Pommerenke C."/>
            <person name="Pradella S."/>
            <person name="Pukall R."/>
            <person name="Rabus R."/>
            <person name="Stackebrandt E."/>
            <person name="Thole S."/>
            <person name="Thompson L."/>
            <person name="Tielen P."/>
            <person name="Tomasch J."/>
            <person name="von Jan M."/>
            <person name="Wanphrut N."/>
            <person name="Wichels A."/>
            <person name="Zech H."/>
            <person name="Simon M."/>
        </authorList>
    </citation>
    <scope>NUCLEOTIDE SEQUENCE [LARGE SCALE GENOMIC DNA]</scope>
    <source>
        <strain evidence="9">DSM 16493 / NCIMB 14021 / DFL 12</strain>
    </source>
</reference>
<dbReference type="HOGENOM" id="CLU_077329_2_1_5"/>
<dbReference type="InterPro" id="IPR017896">
    <property type="entry name" value="4Fe4S_Fe-S-bd"/>
</dbReference>
<dbReference type="PANTHER" id="PTHR43687">
    <property type="entry name" value="ADENYLYLSULFATE REDUCTASE, BETA SUBUNIT"/>
    <property type="match status" value="1"/>
</dbReference>
<dbReference type="eggNOG" id="COG1143">
    <property type="taxonomic scope" value="Bacteria"/>
</dbReference>
<dbReference type="RefSeq" id="WP_012179827.1">
    <property type="nucleotide sequence ID" value="NC_009952.1"/>
</dbReference>
<proteinExistence type="inferred from homology"/>
<keyword evidence="5 6" id="KW-0411">Iron-sulfur</keyword>
<feature type="domain" description="4Fe-4S ferredoxin-type" evidence="7">
    <location>
        <begin position="58"/>
        <end position="89"/>
    </location>
</feature>
<feature type="binding site" evidence="6">
    <location>
        <position position="43"/>
    </location>
    <ligand>
        <name>[4Fe-4S] cluster</name>
        <dbReference type="ChEBI" id="CHEBI:49883"/>
        <label>1</label>
    </ligand>
</feature>
<dbReference type="GO" id="GO:0005737">
    <property type="term" value="C:cytoplasm"/>
    <property type="evidence" value="ECO:0007669"/>
    <property type="project" value="UniProtKB-SubCell"/>
</dbReference>
<evidence type="ECO:0000313" key="8">
    <source>
        <dbReference type="EMBL" id="ABV94900.1"/>
    </source>
</evidence>
<accession>A8LLZ1</accession>
<dbReference type="InterPro" id="IPR004496">
    <property type="entry name" value="NapF"/>
</dbReference>
<dbReference type="Pfam" id="PF12838">
    <property type="entry name" value="Fer4_7"/>
    <property type="match status" value="2"/>
</dbReference>
<feature type="binding site" evidence="6">
    <location>
        <position position="151"/>
    </location>
    <ligand>
        <name>[4Fe-4S] cluster</name>
        <dbReference type="ChEBI" id="CHEBI:49883"/>
        <label>3</label>
    </ligand>
</feature>
<feature type="binding site" evidence="6">
    <location>
        <position position="144"/>
    </location>
    <ligand>
        <name>[4Fe-4S] cluster</name>
        <dbReference type="ChEBI" id="CHEBI:49883"/>
        <label>3</label>
    </ligand>
</feature>
<feature type="binding site" evidence="6">
    <location>
        <position position="40"/>
    </location>
    <ligand>
        <name>[4Fe-4S] cluster</name>
        <dbReference type="ChEBI" id="CHEBI:49883"/>
        <label>1</label>
    </ligand>
</feature>